<name>A0AAD5EF87_UMBRA</name>
<dbReference type="EMBL" id="MU620899">
    <property type="protein sequence ID" value="KAI8582793.1"/>
    <property type="molecule type" value="Genomic_DNA"/>
</dbReference>
<evidence type="ECO:0000313" key="2">
    <source>
        <dbReference type="EMBL" id="KAI8582793.1"/>
    </source>
</evidence>
<feature type="compositionally biased region" description="Polar residues" evidence="1">
    <location>
        <begin position="364"/>
        <end position="373"/>
    </location>
</feature>
<protein>
    <submittedName>
        <fullName evidence="2">Uncharacterized protein</fullName>
    </submittedName>
</protein>
<organism evidence="2 3">
    <name type="scientific">Umbelopsis ramanniana AG</name>
    <dbReference type="NCBI Taxonomy" id="1314678"/>
    <lineage>
        <taxon>Eukaryota</taxon>
        <taxon>Fungi</taxon>
        <taxon>Fungi incertae sedis</taxon>
        <taxon>Mucoromycota</taxon>
        <taxon>Mucoromycotina</taxon>
        <taxon>Umbelopsidomycetes</taxon>
        <taxon>Umbelopsidales</taxon>
        <taxon>Umbelopsidaceae</taxon>
        <taxon>Umbelopsis</taxon>
    </lineage>
</organism>
<dbReference type="AlphaFoldDB" id="A0AAD5EF87"/>
<accession>A0AAD5EF87</accession>
<evidence type="ECO:0000313" key="3">
    <source>
        <dbReference type="Proteomes" id="UP001206595"/>
    </source>
</evidence>
<feature type="region of interest" description="Disordered" evidence="1">
    <location>
        <begin position="363"/>
        <end position="404"/>
    </location>
</feature>
<dbReference type="Proteomes" id="UP001206595">
    <property type="component" value="Unassembled WGS sequence"/>
</dbReference>
<dbReference type="RefSeq" id="XP_051447797.1">
    <property type="nucleotide sequence ID" value="XM_051593283.1"/>
</dbReference>
<keyword evidence="3" id="KW-1185">Reference proteome</keyword>
<proteinExistence type="predicted"/>
<reference evidence="2" key="1">
    <citation type="submission" date="2021-06" db="EMBL/GenBank/DDBJ databases">
        <authorList>
            <consortium name="DOE Joint Genome Institute"/>
            <person name="Mondo S.J."/>
            <person name="Amses K.R."/>
            <person name="Simmons D.R."/>
            <person name="Longcore J.E."/>
            <person name="Seto K."/>
            <person name="Alves G.H."/>
            <person name="Bonds A.E."/>
            <person name="Quandt C.A."/>
            <person name="Davis W.J."/>
            <person name="Chang Y."/>
            <person name="Letcher P.M."/>
            <person name="Powell M.J."/>
            <person name="Kuo A."/>
            <person name="Labutti K."/>
            <person name="Pangilinan J."/>
            <person name="Andreopoulos W."/>
            <person name="Tritt A."/>
            <person name="Riley R."/>
            <person name="Hundley H."/>
            <person name="Johnson J."/>
            <person name="Lipzen A."/>
            <person name="Barry K."/>
            <person name="Berbee M.L."/>
            <person name="Buchler N.E."/>
            <person name="Grigoriev I.V."/>
            <person name="Spatafora J.W."/>
            <person name="Stajich J.E."/>
            <person name="James T.Y."/>
        </authorList>
    </citation>
    <scope>NUCLEOTIDE SEQUENCE</scope>
    <source>
        <strain evidence="2">AG</strain>
    </source>
</reference>
<feature type="compositionally biased region" description="Basic and acidic residues" evidence="1">
    <location>
        <begin position="395"/>
        <end position="404"/>
    </location>
</feature>
<sequence>MDGAGVLSQIRDLQSVIDGFQLDCESSQYNSEDMNETYLSEAPTALTRSRQLNDPDSEMVDCTLKEQPNEVDTESQTSEDLTFESCDDLNDLLEAALAEANGDVMLLDDILSATTSSVKGCDKNGTEAQQPIQQTSVEFEKVPCSIDEISSVPEVSEANMSIPETEKVVDSVASIDDIAATPKEIAAKVPEKQNLANTLDGLSKEIDFGISETLEAVIIPVELPKATDTGIAEDLETITTPTELSKDPFDNKLELRLSTDFSALLQEFSSKEYPVSPVTVKSTYFEREKSERFEFSQEDLENISKQKREVLTGAVWRRQVVNNGDKSAIKKVPESLESIPLATNAHQPIKNTTVIRPYVKSNKKSSATVQTQGDDGAPEITVTAEEEDSILQRRGSSDHQSRSYEQMRHIDDICDRISLYDDYFRECINAKTGLIKWTQSVKNKDKPSPMTEGYEPPSRNADLGKSIHRSKSNLMVVTSSTSMNALRRSIMKIPKPIEPSRKSAGVTGPFSPSPNGDSWLESLSTPRIKERAKSFLNFRNLAPSRGFSTPNLRMISGASQGIFNGRNRQISPMGGPIPTGRQNRIVKFSKEESDDVFQSSMLPPAVEIRHGNQRR</sequence>
<comment type="caution">
    <text evidence="2">The sequence shown here is derived from an EMBL/GenBank/DDBJ whole genome shotgun (WGS) entry which is preliminary data.</text>
</comment>
<feature type="region of interest" description="Disordered" evidence="1">
    <location>
        <begin position="592"/>
        <end position="615"/>
    </location>
</feature>
<evidence type="ECO:0000256" key="1">
    <source>
        <dbReference type="SAM" id="MobiDB-lite"/>
    </source>
</evidence>
<feature type="region of interest" description="Disordered" evidence="1">
    <location>
        <begin position="442"/>
        <end position="465"/>
    </location>
</feature>
<feature type="region of interest" description="Disordered" evidence="1">
    <location>
        <begin position="497"/>
        <end position="518"/>
    </location>
</feature>
<gene>
    <name evidence="2" type="ORF">K450DRAFT_278089</name>
</gene>
<dbReference type="GeneID" id="75918625"/>
<reference evidence="2" key="2">
    <citation type="journal article" date="2022" name="Proc. Natl. Acad. Sci. U.S.A.">
        <title>Diploid-dominant life cycles characterize the early evolution of Fungi.</title>
        <authorList>
            <person name="Amses K.R."/>
            <person name="Simmons D.R."/>
            <person name="Longcore J.E."/>
            <person name="Mondo S.J."/>
            <person name="Seto K."/>
            <person name="Jeronimo G.H."/>
            <person name="Bonds A.E."/>
            <person name="Quandt C.A."/>
            <person name="Davis W.J."/>
            <person name="Chang Y."/>
            <person name="Federici B.A."/>
            <person name="Kuo A."/>
            <person name="LaButti K."/>
            <person name="Pangilinan J."/>
            <person name="Andreopoulos W."/>
            <person name="Tritt A."/>
            <person name="Riley R."/>
            <person name="Hundley H."/>
            <person name="Johnson J."/>
            <person name="Lipzen A."/>
            <person name="Barry K."/>
            <person name="Lang B.F."/>
            <person name="Cuomo C.A."/>
            <person name="Buchler N.E."/>
            <person name="Grigoriev I.V."/>
            <person name="Spatafora J.W."/>
            <person name="Stajich J.E."/>
            <person name="James T.Y."/>
        </authorList>
    </citation>
    <scope>NUCLEOTIDE SEQUENCE</scope>
    <source>
        <strain evidence="2">AG</strain>
    </source>
</reference>